<evidence type="ECO:0000313" key="2">
    <source>
        <dbReference type="EMBL" id="KAL3513984.1"/>
    </source>
</evidence>
<dbReference type="Proteomes" id="UP001630127">
    <property type="component" value="Unassembled WGS sequence"/>
</dbReference>
<gene>
    <name evidence="2" type="ORF">ACH5RR_026701</name>
</gene>
<accession>A0ABD2Z5C1</accession>
<name>A0ABD2Z5C1_9GENT</name>
<evidence type="ECO:0000313" key="3">
    <source>
        <dbReference type="Proteomes" id="UP001630127"/>
    </source>
</evidence>
<proteinExistence type="predicted"/>
<dbReference type="AlphaFoldDB" id="A0ABD2Z5C1"/>
<reference evidence="2 3" key="1">
    <citation type="submission" date="2024-11" db="EMBL/GenBank/DDBJ databases">
        <title>A near-complete genome assembly of Cinchona calisaya.</title>
        <authorList>
            <person name="Lian D.C."/>
            <person name="Zhao X.W."/>
            <person name="Wei L."/>
        </authorList>
    </citation>
    <scope>NUCLEOTIDE SEQUENCE [LARGE SCALE GENOMIC DNA]</scope>
    <source>
        <tissue evidence="2">Nenye</tissue>
    </source>
</reference>
<sequence>MSSSSTGCIAYFSFRHSSVDRAAKFSCLVNLDNNLMKKMEIVKQELVDLDSNPNSHLSSAVSNPVVDQNPVADQNPKSTTLKDKEKSGCGEVVAGRRWWGRGGSGFEVAKWGWSADMWQGNGGGK</sequence>
<evidence type="ECO:0000256" key="1">
    <source>
        <dbReference type="SAM" id="MobiDB-lite"/>
    </source>
</evidence>
<organism evidence="2 3">
    <name type="scientific">Cinchona calisaya</name>
    <dbReference type="NCBI Taxonomy" id="153742"/>
    <lineage>
        <taxon>Eukaryota</taxon>
        <taxon>Viridiplantae</taxon>
        <taxon>Streptophyta</taxon>
        <taxon>Embryophyta</taxon>
        <taxon>Tracheophyta</taxon>
        <taxon>Spermatophyta</taxon>
        <taxon>Magnoliopsida</taxon>
        <taxon>eudicotyledons</taxon>
        <taxon>Gunneridae</taxon>
        <taxon>Pentapetalae</taxon>
        <taxon>asterids</taxon>
        <taxon>lamiids</taxon>
        <taxon>Gentianales</taxon>
        <taxon>Rubiaceae</taxon>
        <taxon>Cinchonoideae</taxon>
        <taxon>Cinchoneae</taxon>
        <taxon>Cinchona</taxon>
    </lineage>
</organism>
<comment type="caution">
    <text evidence="2">The sequence shown here is derived from an EMBL/GenBank/DDBJ whole genome shotgun (WGS) entry which is preliminary data.</text>
</comment>
<protein>
    <submittedName>
        <fullName evidence="2">Uncharacterized protein</fullName>
    </submittedName>
</protein>
<dbReference type="EMBL" id="JBJUIK010000011">
    <property type="protein sequence ID" value="KAL3513984.1"/>
    <property type="molecule type" value="Genomic_DNA"/>
</dbReference>
<keyword evidence="3" id="KW-1185">Reference proteome</keyword>
<feature type="region of interest" description="Disordered" evidence="1">
    <location>
        <begin position="53"/>
        <end position="88"/>
    </location>
</feature>
<feature type="compositionally biased region" description="Polar residues" evidence="1">
    <location>
        <begin position="53"/>
        <end position="79"/>
    </location>
</feature>